<dbReference type="GO" id="GO:0006412">
    <property type="term" value="P:translation"/>
    <property type="evidence" value="ECO:0007669"/>
    <property type="project" value="InterPro"/>
</dbReference>
<dbReference type="AlphaFoldDB" id="F7YU72"/>
<dbReference type="PANTHER" id="PTHR33280:SF1">
    <property type="entry name" value="LARGE RIBOSOMAL SUBUNIT PROTEIN BL31C"/>
    <property type="match status" value="1"/>
</dbReference>
<dbReference type="GO" id="GO:0005840">
    <property type="term" value="C:ribosome"/>
    <property type="evidence" value="ECO:0007669"/>
    <property type="project" value="UniProtKB-KW"/>
</dbReference>
<dbReference type="KEGG" id="tta:Theth_0061"/>
<dbReference type="PRINTS" id="PR01249">
    <property type="entry name" value="RIBOSOMALL31"/>
</dbReference>
<dbReference type="Gene3D" id="4.10.830.30">
    <property type="entry name" value="Ribosomal protein L31"/>
    <property type="match status" value="1"/>
</dbReference>
<gene>
    <name evidence="4" type="ORF">Theth_0061</name>
</gene>
<evidence type="ECO:0000256" key="2">
    <source>
        <dbReference type="ARBA" id="ARBA00023274"/>
    </source>
</evidence>
<dbReference type="NCBIfam" id="TIGR00105">
    <property type="entry name" value="L31"/>
    <property type="match status" value="1"/>
</dbReference>
<dbReference type="NCBIfam" id="NF000612">
    <property type="entry name" value="PRK00019.1"/>
    <property type="match status" value="1"/>
</dbReference>
<accession>F7YU72</accession>
<dbReference type="STRING" id="688269.Theth_0061"/>
<dbReference type="InterPro" id="IPR034704">
    <property type="entry name" value="Ribosomal_bL28/bL31-like_sf"/>
</dbReference>
<dbReference type="GO" id="GO:0003735">
    <property type="term" value="F:structural constituent of ribosome"/>
    <property type="evidence" value="ECO:0007669"/>
    <property type="project" value="InterPro"/>
</dbReference>
<dbReference type="InterPro" id="IPR042105">
    <property type="entry name" value="Ribosomal_bL31_sf"/>
</dbReference>
<dbReference type="InterPro" id="IPR002150">
    <property type="entry name" value="Ribosomal_bL31"/>
</dbReference>
<keyword evidence="5" id="KW-1185">Reference proteome</keyword>
<proteinExistence type="inferred from homology"/>
<dbReference type="EMBL" id="CP002351">
    <property type="protein sequence ID" value="AEH50168.1"/>
    <property type="molecule type" value="Genomic_DNA"/>
</dbReference>
<evidence type="ECO:0000256" key="3">
    <source>
        <dbReference type="RuleBase" id="RU000564"/>
    </source>
</evidence>
<keyword evidence="2 3" id="KW-0687">Ribonucleoprotein</keyword>
<sequence length="71" mass="8090">MKPEIHPEMRLVTVKCACGAEHKFYTTRQSVRIDVCSNCHPLYKGATGASLVIDSEGRIEKFRRKYQGKGY</sequence>
<organism evidence="4 5">
    <name type="scientific">Pseudothermotoga thermarum DSM 5069</name>
    <dbReference type="NCBI Taxonomy" id="688269"/>
    <lineage>
        <taxon>Bacteria</taxon>
        <taxon>Thermotogati</taxon>
        <taxon>Thermotogota</taxon>
        <taxon>Thermotogae</taxon>
        <taxon>Thermotogales</taxon>
        <taxon>Thermotogaceae</taxon>
        <taxon>Pseudothermotoga</taxon>
    </lineage>
</organism>
<name>F7YU72_9THEM</name>
<dbReference type="PATRIC" id="fig|688269.3.peg.62"/>
<dbReference type="OrthoDB" id="9803251at2"/>
<dbReference type="HOGENOM" id="CLU_114306_4_3_0"/>
<dbReference type="RefSeq" id="WP_013931392.1">
    <property type="nucleotide sequence ID" value="NC_015707.1"/>
</dbReference>
<keyword evidence="1 3" id="KW-0689">Ribosomal protein</keyword>
<protein>
    <recommendedName>
        <fullName evidence="3">50S ribosomal protein L31</fullName>
    </recommendedName>
</protein>
<dbReference type="GO" id="GO:1990904">
    <property type="term" value="C:ribonucleoprotein complex"/>
    <property type="evidence" value="ECO:0007669"/>
    <property type="project" value="UniProtKB-KW"/>
</dbReference>
<dbReference type="eggNOG" id="COG0254">
    <property type="taxonomic scope" value="Bacteria"/>
</dbReference>
<dbReference type="SUPFAM" id="SSF143800">
    <property type="entry name" value="L28p-like"/>
    <property type="match status" value="1"/>
</dbReference>
<dbReference type="Pfam" id="PF01197">
    <property type="entry name" value="Ribosomal_L31"/>
    <property type="match status" value="1"/>
</dbReference>
<reference evidence="4 5" key="1">
    <citation type="submission" date="2010-11" db="EMBL/GenBank/DDBJ databases">
        <title>The complete genome of Thermotoga thermarum DSM 5069.</title>
        <authorList>
            <consortium name="US DOE Joint Genome Institute (JGI-PGF)"/>
            <person name="Lucas S."/>
            <person name="Copeland A."/>
            <person name="Lapidus A."/>
            <person name="Bruce D."/>
            <person name="Goodwin L."/>
            <person name="Pitluck S."/>
            <person name="Kyrpides N."/>
            <person name="Mavromatis K."/>
            <person name="Ivanova N."/>
            <person name="Zeytun A."/>
            <person name="Brettin T."/>
            <person name="Detter J.C."/>
            <person name="Tapia R."/>
            <person name="Han C."/>
            <person name="Land M."/>
            <person name="Hauser L."/>
            <person name="Markowitz V."/>
            <person name="Cheng J.-F."/>
            <person name="Hugenholtz P."/>
            <person name="Woyke T."/>
            <person name="Wu D."/>
            <person name="Spring S."/>
            <person name="Schroeder M."/>
            <person name="Brambilla E."/>
            <person name="Klenk H.-P."/>
            <person name="Eisen J.A."/>
        </authorList>
    </citation>
    <scope>NUCLEOTIDE SEQUENCE [LARGE SCALE GENOMIC DNA]</scope>
    <source>
        <strain evidence="4 5">DSM 5069</strain>
    </source>
</reference>
<comment type="similarity">
    <text evidence="3">Belongs to the bacterial ribosomal protein bL31 family.</text>
</comment>
<dbReference type="Proteomes" id="UP000006804">
    <property type="component" value="Chromosome"/>
</dbReference>
<evidence type="ECO:0000256" key="1">
    <source>
        <dbReference type="ARBA" id="ARBA00022980"/>
    </source>
</evidence>
<evidence type="ECO:0000313" key="5">
    <source>
        <dbReference type="Proteomes" id="UP000006804"/>
    </source>
</evidence>
<evidence type="ECO:0000313" key="4">
    <source>
        <dbReference type="EMBL" id="AEH50168.1"/>
    </source>
</evidence>
<dbReference type="PANTHER" id="PTHR33280">
    <property type="entry name" value="50S RIBOSOMAL PROTEIN L31, CHLOROPLASTIC"/>
    <property type="match status" value="1"/>
</dbReference>